<keyword evidence="1" id="KW-0472">Membrane</keyword>
<keyword evidence="2" id="KW-0732">Signal</keyword>
<keyword evidence="1" id="KW-1133">Transmembrane helix</keyword>
<feature type="signal peptide" evidence="2">
    <location>
        <begin position="1"/>
        <end position="17"/>
    </location>
</feature>
<keyword evidence="4" id="KW-1185">Reference proteome</keyword>
<sequence length="126" mass="12677">MSTAATYLLSSLRCVVGVSFLAAPTNIARTLSVPPTPPALSIGRVGGARDIVLGAVLLAAKSPAVKRNILAVGVISDIVDVVAISTFYATGHINGFPATALGSGSLLFLVLGLIGLRGLRVAPVSI</sequence>
<feature type="transmembrane region" description="Helical" evidence="1">
    <location>
        <begin position="95"/>
        <end position="116"/>
    </location>
</feature>
<comment type="caution">
    <text evidence="3">The sequence shown here is derived from an EMBL/GenBank/DDBJ whole genome shotgun (WGS) entry which is preliminary data.</text>
</comment>
<dbReference type="OrthoDB" id="4188077at2759"/>
<accession>A0A1J9Q2E4</accession>
<keyword evidence="1" id="KW-0812">Transmembrane</keyword>
<dbReference type="EMBL" id="LGTZ01001119">
    <property type="protein sequence ID" value="OJD22258.1"/>
    <property type="molecule type" value="Genomic_DNA"/>
</dbReference>
<evidence type="ECO:0008006" key="5">
    <source>
        <dbReference type="Google" id="ProtNLM"/>
    </source>
</evidence>
<dbReference type="Proteomes" id="UP000242791">
    <property type="component" value="Unassembled WGS sequence"/>
</dbReference>
<evidence type="ECO:0000313" key="4">
    <source>
        <dbReference type="Proteomes" id="UP000242791"/>
    </source>
</evidence>
<evidence type="ECO:0000313" key="3">
    <source>
        <dbReference type="EMBL" id="OJD22258.1"/>
    </source>
</evidence>
<evidence type="ECO:0000256" key="2">
    <source>
        <dbReference type="SAM" id="SignalP"/>
    </source>
</evidence>
<proteinExistence type="predicted"/>
<feature type="transmembrane region" description="Helical" evidence="1">
    <location>
        <begin position="69"/>
        <end position="89"/>
    </location>
</feature>
<reference evidence="3 4" key="1">
    <citation type="submission" date="2015-08" db="EMBL/GenBank/DDBJ databases">
        <title>Emmonsia species relationships and genome sequence.</title>
        <authorList>
            <person name="Cuomo C.A."/>
            <person name="Schwartz I.S."/>
            <person name="Kenyon C."/>
            <person name="De Hoog G.S."/>
            <person name="Govender N.P."/>
            <person name="Botha A."/>
            <person name="Moreno L."/>
            <person name="De Vries M."/>
            <person name="Munoz J.F."/>
            <person name="Stielow J.B."/>
        </authorList>
    </citation>
    <scope>NUCLEOTIDE SEQUENCE [LARGE SCALE GENOMIC DNA]</scope>
    <source>
        <strain evidence="3 4">EI222</strain>
    </source>
</reference>
<dbReference type="VEuPathDB" id="FungiDB:ACJ73_06395"/>
<feature type="chain" id="PRO_5012385417" description="DUF4267 domain-containing protein" evidence="2">
    <location>
        <begin position="18"/>
        <end position="126"/>
    </location>
</feature>
<evidence type="ECO:0000256" key="1">
    <source>
        <dbReference type="SAM" id="Phobius"/>
    </source>
</evidence>
<organism evidence="3 4">
    <name type="scientific">Blastomyces percursus</name>
    <dbReference type="NCBI Taxonomy" id="1658174"/>
    <lineage>
        <taxon>Eukaryota</taxon>
        <taxon>Fungi</taxon>
        <taxon>Dikarya</taxon>
        <taxon>Ascomycota</taxon>
        <taxon>Pezizomycotina</taxon>
        <taxon>Eurotiomycetes</taxon>
        <taxon>Eurotiomycetidae</taxon>
        <taxon>Onygenales</taxon>
        <taxon>Ajellomycetaceae</taxon>
        <taxon>Blastomyces</taxon>
    </lineage>
</organism>
<protein>
    <recommendedName>
        <fullName evidence="5">DUF4267 domain-containing protein</fullName>
    </recommendedName>
</protein>
<name>A0A1J9Q2E4_9EURO</name>
<gene>
    <name evidence="3" type="ORF">ACJ73_06395</name>
</gene>
<dbReference type="AlphaFoldDB" id="A0A1J9Q2E4"/>